<dbReference type="EMBL" id="FWWT01000006">
    <property type="protein sequence ID" value="SMB81070.1"/>
    <property type="molecule type" value="Genomic_DNA"/>
</dbReference>
<keyword evidence="3" id="KW-1185">Reference proteome</keyword>
<name>A0A1W1UJ19_DESTI</name>
<dbReference type="STRING" id="656914.SAMN00017405_2033"/>
<dbReference type="Proteomes" id="UP000192731">
    <property type="component" value="Unassembled WGS sequence"/>
</dbReference>
<organism evidence="2 3">
    <name type="scientific">Desulfonispora thiosulfatigenes DSM 11270</name>
    <dbReference type="NCBI Taxonomy" id="656914"/>
    <lineage>
        <taxon>Bacteria</taxon>
        <taxon>Bacillati</taxon>
        <taxon>Bacillota</taxon>
        <taxon>Clostridia</taxon>
        <taxon>Eubacteriales</taxon>
        <taxon>Peptococcaceae</taxon>
        <taxon>Desulfonispora</taxon>
    </lineage>
</organism>
<dbReference type="PANTHER" id="PTHR43236">
    <property type="entry name" value="ANTITOXIN HIGA1"/>
    <property type="match status" value="1"/>
</dbReference>
<dbReference type="PANTHER" id="PTHR43236:SF1">
    <property type="entry name" value="BLL7220 PROTEIN"/>
    <property type="match status" value="1"/>
</dbReference>
<dbReference type="OrthoDB" id="9816277at2"/>
<evidence type="ECO:0000313" key="2">
    <source>
        <dbReference type="EMBL" id="SMB81070.1"/>
    </source>
</evidence>
<reference evidence="2 3" key="1">
    <citation type="submission" date="2017-04" db="EMBL/GenBank/DDBJ databases">
        <authorList>
            <person name="Afonso C.L."/>
            <person name="Miller P.J."/>
            <person name="Scott M.A."/>
            <person name="Spackman E."/>
            <person name="Goraichik I."/>
            <person name="Dimitrov K.M."/>
            <person name="Suarez D.L."/>
            <person name="Swayne D.E."/>
        </authorList>
    </citation>
    <scope>NUCLEOTIDE SEQUENCE [LARGE SCALE GENOMIC DNA]</scope>
    <source>
        <strain evidence="2 3">DSM 11270</strain>
    </source>
</reference>
<feature type="domain" description="IrrE N-terminal-like" evidence="1">
    <location>
        <begin position="25"/>
        <end position="145"/>
    </location>
</feature>
<dbReference type="InterPro" id="IPR052345">
    <property type="entry name" value="Rad_response_metalloprotease"/>
</dbReference>
<dbReference type="RefSeq" id="WP_084052064.1">
    <property type="nucleotide sequence ID" value="NZ_FWWT01000006.1"/>
</dbReference>
<protein>
    <recommendedName>
        <fullName evidence="1">IrrE N-terminal-like domain-containing protein</fullName>
    </recommendedName>
</protein>
<proteinExistence type="predicted"/>
<dbReference type="Gene3D" id="1.10.10.2910">
    <property type="match status" value="1"/>
</dbReference>
<dbReference type="AlphaFoldDB" id="A0A1W1UJ19"/>
<accession>A0A1W1UJ19</accession>
<dbReference type="InterPro" id="IPR010359">
    <property type="entry name" value="IrrE_HExxH"/>
</dbReference>
<sequence>MISFISNKVENLIKKHDESDPFRLCQSLGILILYEKFSNNIKGYFLVQSRIQIIVINSNLPEELQRIICAHELGHAILHQKLAAKNTLSDFALFDATAQPEFEANLFAAELLIKDDTVISLLNEDLSFFDVASTLCVPAELLDFKFRILKHKGYRLEAQLYCHGDFLKKP</sequence>
<dbReference type="Pfam" id="PF06114">
    <property type="entry name" value="Peptidase_M78"/>
    <property type="match status" value="1"/>
</dbReference>
<evidence type="ECO:0000313" key="3">
    <source>
        <dbReference type="Proteomes" id="UP000192731"/>
    </source>
</evidence>
<evidence type="ECO:0000259" key="1">
    <source>
        <dbReference type="Pfam" id="PF06114"/>
    </source>
</evidence>
<gene>
    <name evidence="2" type="ORF">SAMN00017405_2033</name>
</gene>